<evidence type="ECO:0000313" key="7">
    <source>
        <dbReference type="Proteomes" id="UP000185680"/>
    </source>
</evidence>
<dbReference type="PANTHER" id="PTHR30055">
    <property type="entry name" value="HTH-TYPE TRANSCRIPTIONAL REGULATOR RUTR"/>
    <property type="match status" value="1"/>
</dbReference>
<dbReference type="STRING" id="1763535.LPB072_00920"/>
<dbReference type="PRINTS" id="PR00455">
    <property type="entry name" value="HTHTETR"/>
</dbReference>
<dbReference type="EMBL" id="LVWD01000036">
    <property type="protein sequence ID" value="OAD39918.1"/>
    <property type="molecule type" value="Genomic_DNA"/>
</dbReference>
<dbReference type="Proteomes" id="UP000185680">
    <property type="component" value="Chromosome"/>
</dbReference>
<reference evidence="5 6" key="1">
    <citation type="submission" date="2016-02" db="EMBL/GenBank/DDBJ databases">
        <title>Draft genome sequence of Hydrogenophaga sp. LPB0072.</title>
        <authorList>
            <person name="Shin S.-K."/>
            <person name="Yi H."/>
        </authorList>
    </citation>
    <scope>NUCLEOTIDE SEQUENCE [LARGE SCALE GENOMIC DNA]</scope>
    <source>
        <strain evidence="5 6">LPB0072</strain>
    </source>
</reference>
<keyword evidence="6" id="KW-1185">Reference proteome</keyword>
<sequence>MAKPAAPTSKPRRAPAVAVRTDRRADILLAAEKLFAQNGYDAVSIRQIATEAQVPLALVGYYFGQKHELFHAIFEHWGHTIAERLALLSQARASPRDGQTLERMVGAFIDPVMRMRASPEGEYYALLVARELSYRTTDASRVLADYFDPMAHAFIDALQEACPGSEREDAAWAYQFALGALIHHMSDERVHRLSLGEAVPFDPAATPRLVKFVTAGIAAVLGQPAAPARSRSRSRPFAI</sequence>
<dbReference type="KEGG" id="hyl:LPB072_00920"/>
<dbReference type="EMBL" id="CP017476">
    <property type="protein sequence ID" value="AOW11631.1"/>
    <property type="molecule type" value="Genomic_DNA"/>
</dbReference>
<evidence type="ECO:0000256" key="2">
    <source>
        <dbReference type="PROSITE-ProRule" id="PRU00335"/>
    </source>
</evidence>
<dbReference type="RefSeq" id="WP_066094915.1">
    <property type="nucleotide sequence ID" value="NZ_CP017476.1"/>
</dbReference>
<feature type="domain" description="HTH tetR-type" evidence="3">
    <location>
        <begin position="21"/>
        <end position="81"/>
    </location>
</feature>
<dbReference type="InterPro" id="IPR041586">
    <property type="entry name" value="PsrA_TetR_C"/>
</dbReference>
<dbReference type="InterPro" id="IPR050109">
    <property type="entry name" value="HTH-type_TetR-like_transc_reg"/>
</dbReference>
<protein>
    <submittedName>
        <fullName evidence="4">TetR family transcriptional regulator</fullName>
    </submittedName>
</protein>
<dbReference type="SUPFAM" id="SSF48498">
    <property type="entry name" value="Tetracyclin repressor-like, C-terminal domain"/>
    <property type="match status" value="1"/>
</dbReference>
<feature type="DNA-binding region" description="H-T-H motif" evidence="2">
    <location>
        <begin position="44"/>
        <end position="63"/>
    </location>
</feature>
<dbReference type="GO" id="GO:0003700">
    <property type="term" value="F:DNA-binding transcription factor activity"/>
    <property type="evidence" value="ECO:0007669"/>
    <property type="project" value="TreeGrafter"/>
</dbReference>
<dbReference type="PANTHER" id="PTHR30055:SF235">
    <property type="entry name" value="TRANSCRIPTIONAL REGULATORY PROTEIN"/>
    <property type="match status" value="1"/>
</dbReference>
<evidence type="ECO:0000313" key="4">
    <source>
        <dbReference type="EMBL" id="AOW11631.1"/>
    </source>
</evidence>
<evidence type="ECO:0000259" key="3">
    <source>
        <dbReference type="PROSITE" id="PS50977"/>
    </source>
</evidence>
<evidence type="ECO:0000313" key="6">
    <source>
        <dbReference type="Proteomes" id="UP000185657"/>
    </source>
</evidence>
<accession>A0A167GUZ8</accession>
<dbReference type="InterPro" id="IPR001647">
    <property type="entry name" value="HTH_TetR"/>
</dbReference>
<dbReference type="PROSITE" id="PS50977">
    <property type="entry name" value="HTH_TETR_2"/>
    <property type="match status" value="1"/>
</dbReference>
<dbReference type="Pfam" id="PF00440">
    <property type="entry name" value="TetR_N"/>
    <property type="match status" value="1"/>
</dbReference>
<gene>
    <name evidence="4" type="ORF">LPB072_00920</name>
    <name evidence="5" type="ORF">LPB72_19185</name>
</gene>
<dbReference type="Pfam" id="PF17939">
    <property type="entry name" value="TetR_C_30"/>
    <property type="match status" value="1"/>
</dbReference>
<organism evidence="4 7">
    <name type="scientific">Hydrogenophaga crassostreae</name>
    <dbReference type="NCBI Taxonomy" id="1763535"/>
    <lineage>
        <taxon>Bacteria</taxon>
        <taxon>Pseudomonadati</taxon>
        <taxon>Pseudomonadota</taxon>
        <taxon>Betaproteobacteria</taxon>
        <taxon>Burkholderiales</taxon>
        <taxon>Comamonadaceae</taxon>
        <taxon>Hydrogenophaga</taxon>
    </lineage>
</organism>
<dbReference type="AlphaFoldDB" id="A0A167GUZ8"/>
<dbReference type="Proteomes" id="UP000185657">
    <property type="component" value="Unassembled WGS sequence"/>
</dbReference>
<reference evidence="4 7" key="2">
    <citation type="submission" date="2016-10" db="EMBL/GenBank/DDBJ databases">
        <title>Hydorgenophaga sp. LPB0072 isolated from gastropod.</title>
        <authorList>
            <person name="Kim E."/>
            <person name="Yi H."/>
        </authorList>
    </citation>
    <scope>NUCLEOTIDE SEQUENCE [LARGE SCALE GENOMIC DNA]</scope>
    <source>
        <strain evidence="4 7">LPB0072</strain>
    </source>
</reference>
<dbReference type="InterPro" id="IPR036271">
    <property type="entry name" value="Tet_transcr_reg_TetR-rel_C_sf"/>
</dbReference>
<dbReference type="OrthoDB" id="2356263at2"/>
<proteinExistence type="predicted"/>
<evidence type="ECO:0000313" key="5">
    <source>
        <dbReference type="EMBL" id="OAD39918.1"/>
    </source>
</evidence>
<dbReference type="GO" id="GO:0000976">
    <property type="term" value="F:transcription cis-regulatory region binding"/>
    <property type="evidence" value="ECO:0007669"/>
    <property type="project" value="TreeGrafter"/>
</dbReference>
<dbReference type="SUPFAM" id="SSF46689">
    <property type="entry name" value="Homeodomain-like"/>
    <property type="match status" value="1"/>
</dbReference>
<name>A0A167GUZ8_9BURK</name>
<dbReference type="InterPro" id="IPR009057">
    <property type="entry name" value="Homeodomain-like_sf"/>
</dbReference>
<keyword evidence="1 2" id="KW-0238">DNA-binding</keyword>
<dbReference type="Gene3D" id="1.10.357.10">
    <property type="entry name" value="Tetracycline Repressor, domain 2"/>
    <property type="match status" value="1"/>
</dbReference>
<evidence type="ECO:0000256" key="1">
    <source>
        <dbReference type="ARBA" id="ARBA00023125"/>
    </source>
</evidence>